<proteinExistence type="predicted"/>
<evidence type="ECO:0000313" key="2">
    <source>
        <dbReference type="EMBL" id="MDO7846541.1"/>
    </source>
</evidence>
<organism evidence="2 3">
    <name type="scientific">Hymenobacter mellowenesis</name>
    <dbReference type="NCBI Taxonomy" id="3063995"/>
    <lineage>
        <taxon>Bacteria</taxon>
        <taxon>Pseudomonadati</taxon>
        <taxon>Bacteroidota</taxon>
        <taxon>Cytophagia</taxon>
        <taxon>Cytophagales</taxon>
        <taxon>Hymenobacteraceae</taxon>
        <taxon>Hymenobacter</taxon>
    </lineage>
</organism>
<name>A0ABT9A9M6_9BACT</name>
<sequence length="248" mass="28398">MKRYKFIGKLSMFLLTTLSAYRASAQTYRLRSLEGVEVSVRVNNEPVNFNKLNKLNKQQGRCYLSVVSGKDTVFVYDAWAPGTGKVLNQQFLQIDYPVRGGTNVGLGSTLVLCVAKGKLCQAFKLPTYHQTDLYNPDYHKLYQIRLRLVGTTPQTYQFYLTTHNEIRSESEPATNHNITTQAVLKFDAQRHLFHNGLKRPPSPFAILDDKTERVIKWKVTEPLPVIEWDNSVQYFIQGAWYGAARTNI</sequence>
<accession>A0ABT9A9M6</accession>
<dbReference type="RefSeq" id="WP_305011229.1">
    <property type="nucleotide sequence ID" value="NZ_JAUQSX010000004.1"/>
</dbReference>
<keyword evidence="3" id="KW-1185">Reference proteome</keyword>
<feature type="chain" id="PRO_5046509600" evidence="1">
    <location>
        <begin position="26"/>
        <end position="248"/>
    </location>
</feature>
<gene>
    <name evidence="2" type="ORF">Q5H92_09255</name>
</gene>
<dbReference type="Proteomes" id="UP001167796">
    <property type="component" value="Unassembled WGS sequence"/>
</dbReference>
<comment type="caution">
    <text evidence="2">The sequence shown here is derived from an EMBL/GenBank/DDBJ whole genome shotgun (WGS) entry which is preliminary data.</text>
</comment>
<dbReference type="EMBL" id="JAUQSX010000004">
    <property type="protein sequence ID" value="MDO7846541.1"/>
    <property type="molecule type" value="Genomic_DNA"/>
</dbReference>
<evidence type="ECO:0000313" key="3">
    <source>
        <dbReference type="Proteomes" id="UP001167796"/>
    </source>
</evidence>
<evidence type="ECO:0000256" key="1">
    <source>
        <dbReference type="SAM" id="SignalP"/>
    </source>
</evidence>
<keyword evidence="1" id="KW-0732">Signal</keyword>
<feature type="signal peptide" evidence="1">
    <location>
        <begin position="1"/>
        <end position="25"/>
    </location>
</feature>
<protein>
    <submittedName>
        <fullName evidence="2">Uncharacterized protein</fullName>
    </submittedName>
</protein>
<reference evidence="2" key="1">
    <citation type="submission" date="2023-07" db="EMBL/GenBank/DDBJ databases">
        <authorList>
            <person name="Kim M.K."/>
        </authorList>
    </citation>
    <scope>NUCLEOTIDE SEQUENCE</scope>
    <source>
        <strain evidence="2">M29</strain>
    </source>
</reference>